<dbReference type="AlphaFoldDB" id="G8LLB7"/>
<gene>
    <name evidence="2" type="primary">hmuS</name>
    <name evidence="2" type="ORF">EcWSU1_01833</name>
</gene>
<dbReference type="SUPFAM" id="SSF144064">
    <property type="entry name" value="Heme iron utilization protein-like"/>
    <property type="match status" value="1"/>
</dbReference>
<dbReference type="Pfam" id="PF05171">
    <property type="entry name" value="HemS"/>
    <property type="match status" value="2"/>
</dbReference>
<dbReference type="eggNOG" id="COG3720">
    <property type="taxonomic scope" value="Bacteria"/>
</dbReference>
<dbReference type="Gene3D" id="3.40.1570.10">
    <property type="entry name" value="HemS/ChuS/ChuX like domains"/>
    <property type="match status" value="2"/>
</dbReference>
<reference evidence="2 3" key="1">
    <citation type="journal article" date="2011" name="Stand. Genomic Sci.">
        <title>Complete genome of the onion pathogen Enterobacter cloacae EcWSU1.</title>
        <authorList>
            <person name="Humann J.L."/>
            <person name="Wildung M."/>
            <person name="Cheng C.H."/>
            <person name="Lee T."/>
            <person name="Stewart J.E."/>
            <person name="Drew J.C."/>
            <person name="Triplett E.W."/>
            <person name="Main D."/>
            <person name="Schroeder B.K."/>
        </authorList>
    </citation>
    <scope>NUCLEOTIDE SEQUENCE [LARGE SCALE GENOMIC DNA]</scope>
    <source>
        <strain evidence="2 3">EcWSU1</strain>
    </source>
</reference>
<dbReference type="CDD" id="cd16830">
    <property type="entry name" value="HemS-like_N"/>
    <property type="match status" value="1"/>
</dbReference>
<dbReference type="KEGG" id="eec:EcWSU1_01833"/>
<feature type="domain" description="Haemin-degrading HemS/ChuX" evidence="1">
    <location>
        <begin position="45"/>
        <end position="173"/>
    </location>
</feature>
<evidence type="ECO:0000259" key="1">
    <source>
        <dbReference type="Pfam" id="PF05171"/>
    </source>
</evidence>
<dbReference type="InterPro" id="IPR007845">
    <property type="entry name" value="HemS/ChuX_dom"/>
</dbReference>
<name>G8LLB7_9ENTR</name>
<dbReference type="GO" id="GO:0006826">
    <property type="term" value="P:iron ion transport"/>
    <property type="evidence" value="ECO:0007669"/>
    <property type="project" value="InterPro"/>
</dbReference>
<dbReference type="CDD" id="cd16831">
    <property type="entry name" value="HemS-like_C"/>
    <property type="match status" value="1"/>
</dbReference>
<proteinExistence type="predicted"/>
<evidence type="ECO:0000313" key="3">
    <source>
        <dbReference type="Proteomes" id="UP000007838"/>
    </source>
</evidence>
<dbReference type="InterPro" id="IPR053733">
    <property type="entry name" value="Heme_Transport_Util_sf"/>
</dbReference>
<dbReference type="Proteomes" id="UP000007838">
    <property type="component" value="Chromosome"/>
</dbReference>
<dbReference type="HOGENOM" id="CLU_034543_0_0_6"/>
<feature type="domain" description="Haemin-degrading HemS/ChuX" evidence="1">
    <location>
        <begin position="221"/>
        <end position="353"/>
    </location>
</feature>
<organism evidence="2 3">
    <name type="scientific">Enterobacter ludwigii</name>
    <dbReference type="NCBI Taxonomy" id="299767"/>
    <lineage>
        <taxon>Bacteria</taxon>
        <taxon>Pseudomonadati</taxon>
        <taxon>Pseudomonadota</taxon>
        <taxon>Gammaproteobacteria</taxon>
        <taxon>Enterobacterales</taxon>
        <taxon>Enterobacteriaceae</taxon>
        <taxon>Enterobacter</taxon>
        <taxon>Enterobacter cloacae complex</taxon>
    </lineage>
</organism>
<evidence type="ECO:0000313" key="2">
    <source>
        <dbReference type="EMBL" id="AEW73272.1"/>
    </source>
</evidence>
<sequence>MVIPTPRPAGALIRKEETMNHYTRWLALKEENPGQYARDIAGLMNISEAELTFARVGHDAWRLHGDIREIIGALEAVGETKCICRNDYAVHEQVGAFTHQHLGGHAGLVLNPRALDLRLFLNQWASAFHISETTARGERQSIQFFDLQGDALLKVYTTDNTDISAWGDLLTRFIFADNPPLALKHADVPAHNEKADAALVDQEWRAMTDVHQFFGLLKRHNLSRQQAFRLVGDDLACRVDNTALAQLLETVRLEGNEMMIFVGNRGCVQIFTGVVENVVSMKGWLNIFNPTFTLHLRDTSIAETWVTRKPTADGHVTSLELFAADGTQIAQLYGQRSEGEPEQRQWRSQVDALTRKGLAA</sequence>
<dbReference type="EMBL" id="CP002886">
    <property type="protein sequence ID" value="AEW73272.1"/>
    <property type="molecule type" value="Genomic_DNA"/>
</dbReference>
<accession>G8LLB7</accession>
<protein>
    <submittedName>
        <fullName evidence="2">Hemin transport protein hmuS</fullName>
    </submittedName>
</protein>